<evidence type="ECO:0000313" key="2">
    <source>
        <dbReference type="EMBL" id="MFI0909838.1"/>
    </source>
</evidence>
<proteinExistence type="predicted"/>
<dbReference type="GO" id="GO:0016787">
    <property type="term" value="F:hydrolase activity"/>
    <property type="evidence" value="ECO:0007669"/>
    <property type="project" value="UniProtKB-KW"/>
</dbReference>
<keyword evidence="2" id="KW-0378">Hydrolase</keyword>
<evidence type="ECO:0000259" key="1">
    <source>
        <dbReference type="Pfam" id="PF12697"/>
    </source>
</evidence>
<sequence length="270" mass="29641">MSTDRIAPAPVGVRCVRQASAPDPLRVLLLHGLCSGADVWDAFVPLADPRCEIWAAELPWRGTGIKGWTTRPVEEWVDKAVEAVPGGPDVLVAHSFGTNCALTWLDRDATGTGGSSAAGARPLRGVVLVSPLYRAVPEDFDWETIAYYFNNFDRILVAGMQARLGRRLAEEHQQAIALKVRDFMGPYGWLRFFDTYLRMPAVRTERLEMPFLVVGGASDRVAFPSDAEALARTLPDASVRILPHTEHFPMVSSAKSFAEVTNAFLHDLPA</sequence>
<name>A0ABW7SXA4_9ACTN</name>
<dbReference type="InterPro" id="IPR000073">
    <property type="entry name" value="AB_hydrolase_1"/>
</dbReference>
<feature type="domain" description="AB hydrolase-1" evidence="1">
    <location>
        <begin position="27"/>
        <end position="259"/>
    </location>
</feature>
<dbReference type="EMBL" id="JBIRRB010000001">
    <property type="protein sequence ID" value="MFI0909838.1"/>
    <property type="molecule type" value="Genomic_DNA"/>
</dbReference>
<keyword evidence="3" id="KW-1185">Reference proteome</keyword>
<dbReference type="Proteomes" id="UP001611162">
    <property type="component" value="Unassembled WGS sequence"/>
</dbReference>
<evidence type="ECO:0000313" key="3">
    <source>
        <dbReference type="Proteomes" id="UP001611162"/>
    </source>
</evidence>
<dbReference type="Gene3D" id="3.40.50.1820">
    <property type="entry name" value="alpha/beta hydrolase"/>
    <property type="match status" value="1"/>
</dbReference>
<accession>A0ABW7SXA4</accession>
<dbReference type="Pfam" id="PF12697">
    <property type="entry name" value="Abhydrolase_6"/>
    <property type="match status" value="1"/>
</dbReference>
<dbReference type="RefSeq" id="WP_397612225.1">
    <property type="nucleotide sequence ID" value="NZ_JBIRRB010000001.1"/>
</dbReference>
<gene>
    <name evidence="2" type="ORF">ACH4TF_05190</name>
</gene>
<dbReference type="SUPFAM" id="SSF53474">
    <property type="entry name" value="alpha/beta-Hydrolases"/>
    <property type="match status" value="1"/>
</dbReference>
<dbReference type="InterPro" id="IPR029058">
    <property type="entry name" value="AB_hydrolase_fold"/>
</dbReference>
<dbReference type="PANTHER" id="PTHR43689">
    <property type="entry name" value="HYDROLASE"/>
    <property type="match status" value="1"/>
</dbReference>
<reference evidence="2 3" key="1">
    <citation type="submission" date="2024-10" db="EMBL/GenBank/DDBJ databases">
        <title>The Natural Products Discovery Center: Release of the First 8490 Sequenced Strains for Exploring Actinobacteria Biosynthetic Diversity.</title>
        <authorList>
            <person name="Kalkreuter E."/>
            <person name="Kautsar S.A."/>
            <person name="Yang D."/>
            <person name="Bader C.D."/>
            <person name="Teijaro C.N."/>
            <person name="Fluegel L."/>
            <person name="Davis C.M."/>
            <person name="Simpson J.R."/>
            <person name="Lauterbach L."/>
            <person name="Steele A.D."/>
            <person name="Gui C."/>
            <person name="Meng S."/>
            <person name="Li G."/>
            <person name="Viehrig K."/>
            <person name="Ye F."/>
            <person name="Su P."/>
            <person name="Kiefer A.F."/>
            <person name="Nichols A."/>
            <person name="Cepeda A.J."/>
            <person name="Yan W."/>
            <person name="Fan B."/>
            <person name="Jiang Y."/>
            <person name="Adhikari A."/>
            <person name="Zheng C.-J."/>
            <person name="Schuster L."/>
            <person name="Cowan T.M."/>
            <person name="Smanski M.J."/>
            <person name="Chevrette M.G."/>
            <person name="De Carvalho L.P.S."/>
            <person name="Shen B."/>
        </authorList>
    </citation>
    <scope>NUCLEOTIDE SEQUENCE [LARGE SCALE GENOMIC DNA]</scope>
    <source>
        <strain evidence="2 3">NPDC020979</strain>
    </source>
</reference>
<comment type="caution">
    <text evidence="2">The sequence shown here is derived from an EMBL/GenBank/DDBJ whole genome shotgun (WGS) entry which is preliminary data.</text>
</comment>
<dbReference type="PANTHER" id="PTHR43689:SF8">
    <property type="entry name" value="ALPHA_BETA-HYDROLASES SUPERFAMILY PROTEIN"/>
    <property type="match status" value="1"/>
</dbReference>
<organism evidence="2 3">
    <name type="scientific">Streptomyces abikoensis</name>
    <dbReference type="NCBI Taxonomy" id="97398"/>
    <lineage>
        <taxon>Bacteria</taxon>
        <taxon>Bacillati</taxon>
        <taxon>Actinomycetota</taxon>
        <taxon>Actinomycetes</taxon>
        <taxon>Kitasatosporales</taxon>
        <taxon>Streptomycetaceae</taxon>
        <taxon>Streptomyces</taxon>
    </lineage>
</organism>
<protein>
    <submittedName>
        <fullName evidence="2">Alpha/beta fold hydrolase</fullName>
    </submittedName>
</protein>